<dbReference type="RefSeq" id="WP_128219546.1">
    <property type="nucleotide sequence ID" value="NZ_CP034929.1"/>
</dbReference>
<evidence type="ECO:0000256" key="4">
    <source>
        <dbReference type="ARBA" id="ARBA00022692"/>
    </source>
</evidence>
<gene>
    <name evidence="10" type="ORF">ACFPWU_03930</name>
</gene>
<keyword evidence="3" id="KW-1003">Cell membrane</keyword>
<dbReference type="EMBL" id="JBHSQI010000002">
    <property type="protein sequence ID" value="MFC6152815.1"/>
    <property type="molecule type" value="Genomic_DNA"/>
</dbReference>
<evidence type="ECO:0000256" key="7">
    <source>
        <dbReference type="RuleBase" id="RU363032"/>
    </source>
</evidence>
<keyword evidence="11" id="KW-1185">Reference proteome</keyword>
<feature type="region of interest" description="Disordered" evidence="8">
    <location>
        <begin position="1"/>
        <end position="24"/>
    </location>
</feature>
<evidence type="ECO:0000313" key="11">
    <source>
        <dbReference type="Proteomes" id="UP001596098"/>
    </source>
</evidence>
<dbReference type="InterPro" id="IPR000515">
    <property type="entry name" value="MetI-like"/>
</dbReference>
<feature type="transmembrane region" description="Helical" evidence="7">
    <location>
        <begin position="97"/>
        <end position="121"/>
    </location>
</feature>
<comment type="similarity">
    <text evidence="7">Belongs to the binding-protein-dependent transport system permease family.</text>
</comment>
<evidence type="ECO:0000313" key="10">
    <source>
        <dbReference type="EMBL" id="MFC6152815.1"/>
    </source>
</evidence>
<dbReference type="InterPro" id="IPR035906">
    <property type="entry name" value="MetI-like_sf"/>
</dbReference>
<feature type="compositionally biased region" description="Polar residues" evidence="8">
    <location>
        <begin position="1"/>
        <end position="10"/>
    </location>
</feature>
<feature type="transmembrane region" description="Helical" evidence="7">
    <location>
        <begin position="35"/>
        <end position="56"/>
    </location>
</feature>
<feature type="domain" description="ABC transmembrane type-1" evidence="9">
    <location>
        <begin position="95"/>
        <end position="285"/>
    </location>
</feature>
<feature type="transmembrane region" description="Helical" evidence="7">
    <location>
        <begin position="262"/>
        <end position="281"/>
    </location>
</feature>
<feature type="transmembrane region" description="Helical" evidence="7">
    <location>
        <begin position="208"/>
        <end position="229"/>
    </location>
</feature>
<proteinExistence type="inferred from homology"/>
<comment type="subcellular location">
    <subcellularLocation>
        <location evidence="1 7">Cell membrane</location>
        <topology evidence="1 7">Multi-pass membrane protein</topology>
    </subcellularLocation>
</comment>
<dbReference type="Gene3D" id="1.10.3720.10">
    <property type="entry name" value="MetI-like"/>
    <property type="match status" value="1"/>
</dbReference>
<keyword evidence="4 7" id="KW-0812">Transmembrane</keyword>
<evidence type="ECO:0000256" key="6">
    <source>
        <dbReference type="ARBA" id="ARBA00023136"/>
    </source>
</evidence>
<organism evidence="10 11">
    <name type="scientific">Nocardioides yefusunii</name>
    <dbReference type="NCBI Taxonomy" id="2500546"/>
    <lineage>
        <taxon>Bacteria</taxon>
        <taxon>Bacillati</taxon>
        <taxon>Actinomycetota</taxon>
        <taxon>Actinomycetes</taxon>
        <taxon>Propionibacteriales</taxon>
        <taxon>Nocardioidaceae</taxon>
        <taxon>Nocardioides</taxon>
    </lineage>
</organism>
<keyword evidence="6 7" id="KW-0472">Membrane</keyword>
<protein>
    <submittedName>
        <fullName evidence="10">ABC transporter permease</fullName>
    </submittedName>
</protein>
<evidence type="ECO:0000259" key="9">
    <source>
        <dbReference type="PROSITE" id="PS50928"/>
    </source>
</evidence>
<feature type="transmembrane region" description="Helical" evidence="7">
    <location>
        <begin position="133"/>
        <end position="154"/>
    </location>
</feature>
<dbReference type="PROSITE" id="PS50928">
    <property type="entry name" value="ABC_TM1"/>
    <property type="match status" value="1"/>
</dbReference>
<accession>A0ABW1QW21</accession>
<dbReference type="InterPro" id="IPR050366">
    <property type="entry name" value="BP-dependent_transpt_permease"/>
</dbReference>
<dbReference type="Proteomes" id="UP001596098">
    <property type="component" value="Unassembled WGS sequence"/>
</dbReference>
<evidence type="ECO:0000256" key="1">
    <source>
        <dbReference type="ARBA" id="ARBA00004651"/>
    </source>
</evidence>
<sequence length="299" mass="31971">MSEATLSPATGSPHGGGQRTGSSLRAAWRNRRTRTLTSLTLALLVVVAVVVVGGVVRDDAAVTDLTQKTLAPSGEHWFGTDPYGRDLFERTMVGLRLSLVVGTTAAVLSGLISIALTLFATVGGRWAMATVNWLIDLFLALPHLVLLILVAFALGGGTDAVVLAVGLTHWPRLTRVLISVAREINATDYVALSRTFGSSRRFVARRHLAVHLVPHFSIGVILMFPHAILHEAALSFLGLGIDPGQPAIGILLADSMRYLSAGHWWLAALPGLALLLIVKLIDRIGDDLRMLSDPRSAHL</sequence>
<evidence type="ECO:0000256" key="5">
    <source>
        <dbReference type="ARBA" id="ARBA00022989"/>
    </source>
</evidence>
<keyword evidence="5 7" id="KW-1133">Transmembrane helix</keyword>
<keyword evidence="2 7" id="KW-0813">Transport</keyword>
<evidence type="ECO:0000256" key="2">
    <source>
        <dbReference type="ARBA" id="ARBA00022448"/>
    </source>
</evidence>
<name>A0ABW1QW21_9ACTN</name>
<comment type="caution">
    <text evidence="10">The sequence shown here is derived from an EMBL/GenBank/DDBJ whole genome shotgun (WGS) entry which is preliminary data.</text>
</comment>
<dbReference type="PANTHER" id="PTHR43386">
    <property type="entry name" value="OLIGOPEPTIDE TRANSPORT SYSTEM PERMEASE PROTEIN APPC"/>
    <property type="match status" value="1"/>
</dbReference>
<evidence type="ECO:0000256" key="3">
    <source>
        <dbReference type="ARBA" id="ARBA00022475"/>
    </source>
</evidence>
<dbReference type="CDD" id="cd06261">
    <property type="entry name" value="TM_PBP2"/>
    <property type="match status" value="1"/>
</dbReference>
<dbReference type="SUPFAM" id="SSF161098">
    <property type="entry name" value="MetI-like"/>
    <property type="match status" value="1"/>
</dbReference>
<dbReference type="Pfam" id="PF00528">
    <property type="entry name" value="BPD_transp_1"/>
    <property type="match status" value="1"/>
</dbReference>
<evidence type="ECO:0000256" key="8">
    <source>
        <dbReference type="SAM" id="MobiDB-lite"/>
    </source>
</evidence>
<dbReference type="PANTHER" id="PTHR43386:SF23">
    <property type="entry name" value="ABC TRANSPORTER"/>
    <property type="match status" value="1"/>
</dbReference>
<reference evidence="11" key="1">
    <citation type="journal article" date="2019" name="Int. J. Syst. Evol. Microbiol.">
        <title>The Global Catalogue of Microorganisms (GCM) 10K type strain sequencing project: providing services to taxonomists for standard genome sequencing and annotation.</title>
        <authorList>
            <consortium name="The Broad Institute Genomics Platform"/>
            <consortium name="The Broad Institute Genome Sequencing Center for Infectious Disease"/>
            <person name="Wu L."/>
            <person name="Ma J."/>
        </authorList>
    </citation>
    <scope>NUCLEOTIDE SEQUENCE [LARGE SCALE GENOMIC DNA]</scope>
    <source>
        <strain evidence="11">DFY28</strain>
    </source>
</reference>